<reference evidence="2 3" key="1">
    <citation type="submission" date="2019-07" db="EMBL/GenBank/DDBJ databases">
        <title>Full genome sequence of Devosia sp. Gsoil 520.</title>
        <authorList>
            <person name="Im W.-T."/>
        </authorList>
    </citation>
    <scope>NUCLEOTIDE SEQUENCE [LARGE SCALE GENOMIC DNA]</scope>
    <source>
        <strain evidence="2 3">Gsoil 520</strain>
    </source>
</reference>
<feature type="domain" description="Endoribonuclease L-PSP/chorismate mutase-like" evidence="1">
    <location>
        <begin position="10"/>
        <end position="147"/>
    </location>
</feature>
<gene>
    <name evidence="2" type="ORF">FPZ08_19445</name>
</gene>
<protein>
    <submittedName>
        <fullName evidence="2">RidA family protein</fullName>
    </submittedName>
</protein>
<dbReference type="InterPro" id="IPR035959">
    <property type="entry name" value="RutC-like_sf"/>
</dbReference>
<dbReference type="CDD" id="cd02199">
    <property type="entry name" value="YjgF_YER057c_UK114_like_1"/>
    <property type="match status" value="1"/>
</dbReference>
<proteinExistence type="predicted"/>
<name>A0A5B8LZ95_9HYPH</name>
<evidence type="ECO:0000313" key="2">
    <source>
        <dbReference type="EMBL" id="QDZ13386.1"/>
    </source>
</evidence>
<dbReference type="Gene3D" id="3.30.1330.40">
    <property type="entry name" value="RutC-like"/>
    <property type="match status" value="1"/>
</dbReference>
<dbReference type="SUPFAM" id="SSF55298">
    <property type="entry name" value="YjgF-like"/>
    <property type="match status" value="1"/>
</dbReference>
<dbReference type="Proteomes" id="UP000315364">
    <property type="component" value="Chromosome"/>
</dbReference>
<dbReference type="PANTHER" id="PTHR43760:SF1">
    <property type="entry name" value="ENDORIBONUCLEASE L-PSP_CHORISMATE MUTASE-LIKE DOMAIN-CONTAINING PROTEIN"/>
    <property type="match status" value="1"/>
</dbReference>
<evidence type="ECO:0000313" key="3">
    <source>
        <dbReference type="Proteomes" id="UP000315364"/>
    </source>
</evidence>
<dbReference type="InterPro" id="IPR013813">
    <property type="entry name" value="Endoribo_LPSP/chorism_mut-like"/>
</dbReference>
<dbReference type="Pfam" id="PF14588">
    <property type="entry name" value="YjgF_endoribonc"/>
    <property type="match status" value="1"/>
</dbReference>
<dbReference type="AlphaFoldDB" id="A0A5B8LZ95"/>
<accession>A0A5B8LZ95</accession>
<dbReference type="KEGG" id="dea:FPZ08_19445"/>
<organism evidence="2 3">
    <name type="scientific">Devosia ginsengisoli</name>
    <dbReference type="NCBI Taxonomy" id="400770"/>
    <lineage>
        <taxon>Bacteria</taxon>
        <taxon>Pseudomonadati</taxon>
        <taxon>Pseudomonadota</taxon>
        <taxon>Alphaproteobacteria</taxon>
        <taxon>Hyphomicrobiales</taxon>
        <taxon>Devosiaceae</taxon>
        <taxon>Devosia</taxon>
    </lineage>
</organism>
<keyword evidence="3" id="KW-1185">Reference proteome</keyword>
<sequence>MDSRAHMTNEERLAALRIELPTSPKPVARFANAKRIGQTLYLSGQIPRGRDGAPITGVVGDDISRAEAYDHARLAGLALLAVARDAIGSLDQVAGVSKLFGMVRATPDFADHPAVIDGCSDLFADIFGEAGIHARSAVGMGSLPMQATVEIEAIFELHG</sequence>
<dbReference type="PANTHER" id="PTHR43760">
    <property type="entry name" value="ENDORIBONUCLEASE-RELATED"/>
    <property type="match status" value="1"/>
</dbReference>
<dbReference type="OrthoDB" id="9806350at2"/>
<evidence type="ECO:0000259" key="1">
    <source>
        <dbReference type="Pfam" id="PF14588"/>
    </source>
</evidence>
<dbReference type="EMBL" id="CP042304">
    <property type="protein sequence ID" value="QDZ13386.1"/>
    <property type="molecule type" value="Genomic_DNA"/>
</dbReference>